<dbReference type="InterPro" id="IPR036921">
    <property type="entry name" value="PurM-like_N_sf"/>
</dbReference>
<dbReference type="UniPathway" id="UPA00074">
    <property type="reaction ID" value="UER00129"/>
</dbReference>
<evidence type="ECO:0000256" key="7">
    <source>
        <dbReference type="ARBA" id="ARBA00022840"/>
    </source>
</evidence>
<dbReference type="KEGG" id="sper:EW093_02450"/>
<keyword evidence="12" id="KW-0963">Cytoplasm</keyword>
<proteinExistence type="inferred from homology"/>
<dbReference type="Proteomes" id="UP000323824">
    <property type="component" value="Chromosome"/>
</dbReference>
<dbReference type="GO" id="GO:0046084">
    <property type="term" value="P:adenine biosynthetic process"/>
    <property type="evidence" value="ECO:0007669"/>
    <property type="project" value="TreeGrafter"/>
</dbReference>
<evidence type="ECO:0000256" key="9">
    <source>
        <dbReference type="ARBA" id="ARBA00032931"/>
    </source>
</evidence>
<evidence type="ECO:0000259" key="14">
    <source>
        <dbReference type="Pfam" id="PF02769"/>
    </source>
</evidence>
<dbReference type="GO" id="GO:0004637">
    <property type="term" value="F:phosphoribosylamine-glycine ligase activity"/>
    <property type="evidence" value="ECO:0007669"/>
    <property type="project" value="TreeGrafter"/>
</dbReference>
<dbReference type="GO" id="GO:0005524">
    <property type="term" value="F:ATP binding"/>
    <property type="evidence" value="ECO:0007669"/>
    <property type="project" value="UniProtKB-KW"/>
</dbReference>
<dbReference type="SUPFAM" id="SSF55326">
    <property type="entry name" value="PurM N-terminal domain-like"/>
    <property type="match status" value="1"/>
</dbReference>
<evidence type="ECO:0000256" key="8">
    <source>
        <dbReference type="ARBA" id="ARBA00031908"/>
    </source>
</evidence>
<evidence type="ECO:0000256" key="2">
    <source>
        <dbReference type="ARBA" id="ARBA00010280"/>
    </source>
</evidence>
<evidence type="ECO:0000256" key="4">
    <source>
        <dbReference type="ARBA" id="ARBA00020367"/>
    </source>
</evidence>
<dbReference type="HAMAP" id="MF_00741">
    <property type="entry name" value="AIRS"/>
    <property type="match status" value="1"/>
</dbReference>
<evidence type="ECO:0000256" key="12">
    <source>
        <dbReference type="HAMAP-Rule" id="MF_00741"/>
    </source>
</evidence>
<evidence type="ECO:0000256" key="1">
    <source>
        <dbReference type="ARBA" id="ARBA00004686"/>
    </source>
</evidence>
<dbReference type="GO" id="GO:0005829">
    <property type="term" value="C:cytosol"/>
    <property type="evidence" value="ECO:0007669"/>
    <property type="project" value="TreeGrafter"/>
</dbReference>
<keyword evidence="5 12" id="KW-0436">Ligase</keyword>
<dbReference type="InterPro" id="IPR004733">
    <property type="entry name" value="PurM_cligase"/>
</dbReference>
<dbReference type="OrthoDB" id="9802507at2"/>
<evidence type="ECO:0000313" key="16">
    <source>
        <dbReference type="Proteomes" id="UP000323824"/>
    </source>
</evidence>
<evidence type="ECO:0000313" key="15">
    <source>
        <dbReference type="EMBL" id="QEN03604.1"/>
    </source>
</evidence>
<feature type="domain" description="PurM-like C-terminal" evidence="14">
    <location>
        <begin position="171"/>
        <end position="316"/>
    </location>
</feature>
<comment type="similarity">
    <text evidence="2 12">Belongs to the AIR synthase family.</text>
</comment>
<comment type="catalytic activity">
    <reaction evidence="11 12">
        <text>2-formamido-N(1)-(5-O-phospho-beta-D-ribosyl)acetamidine + ATP = 5-amino-1-(5-phospho-beta-D-ribosyl)imidazole + ADP + phosphate + H(+)</text>
        <dbReference type="Rhea" id="RHEA:23032"/>
        <dbReference type="ChEBI" id="CHEBI:15378"/>
        <dbReference type="ChEBI" id="CHEBI:30616"/>
        <dbReference type="ChEBI" id="CHEBI:43474"/>
        <dbReference type="ChEBI" id="CHEBI:137981"/>
        <dbReference type="ChEBI" id="CHEBI:147287"/>
        <dbReference type="ChEBI" id="CHEBI:456216"/>
        <dbReference type="EC" id="6.3.3.1"/>
    </reaction>
</comment>
<dbReference type="PANTHER" id="PTHR10520">
    <property type="entry name" value="TRIFUNCTIONAL PURINE BIOSYNTHETIC PROTEIN ADENOSINE-3-RELATED"/>
    <property type="match status" value="1"/>
</dbReference>
<dbReference type="NCBIfam" id="TIGR00878">
    <property type="entry name" value="purM"/>
    <property type="match status" value="1"/>
</dbReference>
<gene>
    <name evidence="12" type="primary">purM</name>
    <name evidence="15" type="ORF">EW093_02450</name>
</gene>
<dbReference type="GO" id="GO:0004641">
    <property type="term" value="F:phosphoribosylformylglycinamidine cyclo-ligase activity"/>
    <property type="evidence" value="ECO:0007669"/>
    <property type="project" value="UniProtKB-UniRule"/>
</dbReference>
<keyword evidence="12" id="KW-0658">Purine biosynthesis</keyword>
<dbReference type="Gene3D" id="3.90.650.10">
    <property type="entry name" value="PurM-like C-terminal domain"/>
    <property type="match status" value="1"/>
</dbReference>
<evidence type="ECO:0000259" key="13">
    <source>
        <dbReference type="Pfam" id="PF00586"/>
    </source>
</evidence>
<organism evidence="15 16">
    <name type="scientific">Thiospirochaeta perfilievii</name>
    <dbReference type="NCBI Taxonomy" id="252967"/>
    <lineage>
        <taxon>Bacteria</taxon>
        <taxon>Pseudomonadati</taxon>
        <taxon>Spirochaetota</taxon>
        <taxon>Spirochaetia</taxon>
        <taxon>Spirochaetales</taxon>
        <taxon>Spirochaetaceae</taxon>
        <taxon>Thiospirochaeta</taxon>
    </lineage>
</organism>
<dbReference type="InterPro" id="IPR036676">
    <property type="entry name" value="PurM-like_C_sf"/>
</dbReference>
<dbReference type="CDD" id="cd02196">
    <property type="entry name" value="PurM"/>
    <property type="match status" value="1"/>
</dbReference>
<keyword evidence="16" id="KW-1185">Reference proteome</keyword>
<dbReference type="Pfam" id="PF00586">
    <property type="entry name" value="AIRS"/>
    <property type="match status" value="1"/>
</dbReference>
<evidence type="ECO:0000256" key="3">
    <source>
        <dbReference type="ARBA" id="ARBA00013047"/>
    </source>
</evidence>
<evidence type="ECO:0000256" key="11">
    <source>
        <dbReference type="ARBA" id="ARBA00049057"/>
    </source>
</evidence>
<dbReference type="Gene3D" id="3.30.1330.10">
    <property type="entry name" value="PurM-like, N-terminal domain"/>
    <property type="match status" value="1"/>
</dbReference>
<protein>
    <recommendedName>
        <fullName evidence="4 12">Phosphoribosylformylglycinamidine cyclo-ligase</fullName>
        <ecNumber evidence="3 12">6.3.3.1</ecNumber>
    </recommendedName>
    <alternativeName>
        <fullName evidence="9 12">AIR synthase</fullName>
    </alternativeName>
    <alternativeName>
        <fullName evidence="10 12">AIRS</fullName>
    </alternativeName>
    <alternativeName>
        <fullName evidence="8 12">Phosphoribosyl-aminoimidazole synthetase</fullName>
    </alternativeName>
</protein>
<dbReference type="EC" id="6.3.3.1" evidence="3 12"/>
<evidence type="ECO:0000256" key="6">
    <source>
        <dbReference type="ARBA" id="ARBA00022741"/>
    </source>
</evidence>
<dbReference type="RefSeq" id="WP_149566862.1">
    <property type="nucleotide sequence ID" value="NZ_CP035807.1"/>
</dbReference>
<name>A0A5C1QAC0_9SPIO</name>
<dbReference type="EMBL" id="CP035807">
    <property type="protein sequence ID" value="QEN03604.1"/>
    <property type="molecule type" value="Genomic_DNA"/>
</dbReference>
<dbReference type="PANTHER" id="PTHR10520:SF12">
    <property type="entry name" value="TRIFUNCTIONAL PURINE BIOSYNTHETIC PROTEIN ADENOSINE-3"/>
    <property type="match status" value="1"/>
</dbReference>
<evidence type="ECO:0000256" key="5">
    <source>
        <dbReference type="ARBA" id="ARBA00022598"/>
    </source>
</evidence>
<evidence type="ECO:0000256" key="10">
    <source>
        <dbReference type="ARBA" id="ARBA00033093"/>
    </source>
</evidence>
<reference evidence="15 16" key="2">
    <citation type="submission" date="2019-09" db="EMBL/GenBank/DDBJ databases">
        <title>Complete Genome Sequence and Methylome Analysis of free living Spirochaetas.</title>
        <authorList>
            <person name="Leshcheva N."/>
            <person name="Mikheeva N."/>
        </authorList>
    </citation>
    <scope>NUCLEOTIDE SEQUENCE [LARGE SCALE GENOMIC DNA]</scope>
    <source>
        <strain evidence="15 16">P</strain>
    </source>
</reference>
<reference evidence="15 16" key="1">
    <citation type="submission" date="2019-02" db="EMBL/GenBank/DDBJ databases">
        <authorList>
            <person name="Fomenkov A."/>
            <person name="Dubinina G."/>
            <person name="Grabovich M."/>
            <person name="Vincze T."/>
            <person name="Roberts R.J."/>
        </authorList>
    </citation>
    <scope>NUCLEOTIDE SEQUENCE [LARGE SCALE GENOMIC DNA]</scope>
    <source>
        <strain evidence="15 16">P</strain>
    </source>
</reference>
<feature type="domain" description="PurM-like N-terminal" evidence="13">
    <location>
        <begin position="53"/>
        <end position="157"/>
    </location>
</feature>
<comment type="subcellular location">
    <subcellularLocation>
        <location evidence="12">Cytoplasm</location>
    </subcellularLocation>
</comment>
<sequence>MGLTYSEAGVDIEKGDRFASFIGNIKSKAVSNSIGGFAGGIELDVEKYKKPVLLSCTDGVGTKLMVAQQLQKFDTLGIDLVAMCVNDLIVCGASPLVFLDYIGCGKLNEDVLKEVIKGVVEGCEQAGCTLAGGETAEMPDMYSDNEFDLAGFSVGIVEKSQMLPQLDRVEKGDILFGMASVGVHSNGLSLARKTIDINDRENMEKLLTPTKIYVKELEELLKSEMIISAAHITGGGLEGNIVRALPKELKPELTWDWEVPEIFFTIQKNGNISEDEMRKVFNMGIGMVLVIKKENEKSFSNFAKKCNIDVFKAGIVG</sequence>
<dbReference type="AlphaFoldDB" id="A0A5C1QAC0"/>
<dbReference type="GO" id="GO:0006189">
    <property type="term" value="P:'de novo' IMP biosynthetic process"/>
    <property type="evidence" value="ECO:0007669"/>
    <property type="project" value="UniProtKB-UniRule"/>
</dbReference>
<dbReference type="InterPro" id="IPR010918">
    <property type="entry name" value="PurM-like_C_dom"/>
</dbReference>
<comment type="pathway">
    <text evidence="1 12">Purine metabolism; IMP biosynthesis via de novo pathway; 5-amino-1-(5-phospho-D-ribosyl)imidazole from N(2)-formyl-N(1)-(5-phospho-D-ribosyl)glycinamide: step 2/2.</text>
</comment>
<dbReference type="InterPro" id="IPR016188">
    <property type="entry name" value="PurM-like_N"/>
</dbReference>
<accession>A0A5C1QAC0</accession>
<dbReference type="Pfam" id="PF02769">
    <property type="entry name" value="AIRS_C"/>
    <property type="match status" value="1"/>
</dbReference>
<keyword evidence="7 12" id="KW-0067">ATP-binding</keyword>
<keyword evidence="6 12" id="KW-0547">Nucleotide-binding</keyword>
<dbReference type="SUPFAM" id="SSF56042">
    <property type="entry name" value="PurM C-terminal domain-like"/>
    <property type="match status" value="1"/>
</dbReference>
<dbReference type="FunFam" id="3.30.1330.10:FF:000001">
    <property type="entry name" value="Phosphoribosylformylglycinamidine cyclo-ligase"/>
    <property type="match status" value="1"/>
</dbReference>